<reference evidence="4 5" key="1">
    <citation type="submission" date="2018-10" db="EMBL/GenBank/DDBJ databases">
        <title>Genomic Encyclopedia of Archaeal and Bacterial Type Strains, Phase II (KMG-II): from individual species to whole genera.</title>
        <authorList>
            <person name="Goeker M."/>
        </authorList>
    </citation>
    <scope>NUCLEOTIDE SEQUENCE [LARGE SCALE GENOMIC DNA]</scope>
    <source>
        <strain evidence="4 5">VM1</strain>
    </source>
</reference>
<dbReference type="InterPro" id="IPR011913">
    <property type="entry name" value="RfaE_dom_I"/>
</dbReference>
<dbReference type="FunFam" id="3.40.1190.20:FF:000002">
    <property type="entry name" value="Bifunctional protein HldE"/>
    <property type="match status" value="1"/>
</dbReference>
<organism evidence="4 5">
    <name type="scientific">Hydrogenothermus marinus</name>
    <dbReference type="NCBI Taxonomy" id="133270"/>
    <lineage>
        <taxon>Bacteria</taxon>
        <taxon>Pseudomonadati</taxon>
        <taxon>Aquificota</taxon>
        <taxon>Aquificia</taxon>
        <taxon>Aquificales</taxon>
        <taxon>Hydrogenothermaceae</taxon>
        <taxon>Hydrogenothermus</taxon>
    </lineage>
</organism>
<protein>
    <submittedName>
        <fullName evidence="4">RfaE bifunctional protein kinase chain/domain</fullName>
    </submittedName>
</protein>
<evidence type="ECO:0000256" key="1">
    <source>
        <dbReference type="ARBA" id="ARBA00022679"/>
    </source>
</evidence>
<dbReference type="Gene3D" id="3.40.1190.20">
    <property type="match status" value="1"/>
</dbReference>
<dbReference type="PANTHER" id="PTHR46969">
    <property type="entry name" value="BIFUNCTIONAL PROTEIN HLDE"/>
    <property type="match status" value="1"/>
</dbReference>
<feature type="domain" description="Carbohydrate kinase PfkB" evidence="3">
    <location>
        <begin position="17"/>
        <end position="306"/>
    </location>
</feature>
<dbReference type="InterPro" id="IPR029056">
    <property type="entry name" value="Ribokinase-like"/>
</dbReference>
<keyword evidence="5" id="KW-1185">Reference proteome</keyword>
<dbReference type="AlphaFoldDB" id="A0A3M0BNP2"/>
<proteinExistence type="predicted"/>
<dbReference type="PROSITE" id="PS00583">
    <property type="entry name" value="PFKB_KINASES_1"/>
    <property type="match status" value="1"/>
</dbReference>
<dbReference type="GO" id="GO:0005829">
    <property type="term" value="C:cytosol"/>
    <property type="evidence" value="ECO:0007669"/>
    <property type="project" value="TreeGrafter"/>
</dbReference>
<dbReference type="SUPFAM" id="SSF53613">
    <property type="entry name" value="Ribokinase-like"/>
    <property type="match status" value="1"/>
</dbReference>
<dbReference type="NCBIfam" id="TIGR02198">
    <property type="entry name" value="rfaE_dom_I"/>
    <property type="match status" value="1"/>
</dbReference>
<dbReference type="GO" id="GO:0016773">
    <property type="term" value="F:phosphotransferase activity, alcohol group as acceptor"/>
    <property type="evidence" value="ECO:0007669"/>
    <property type="project" value="InterPro"/>
</dbReference>
<dbReference type="InterPro" id="IPR011611">
    <property type="entry name" value="PfkB_dom"/>
</dbReference>
<keyword evidence="1" id="KW-0808">Transferase</keyword>
<dbReference type="Pfam" id="PF00294">
    <property type="entry name" value="PfkB"/>
    <property type="match status" value="1"/>
</dbReference>
<dbReference type="EMBL" id="REFO01000010">
    <property type="protein sequence ID" value="RMA97909.1"/>
    <property type="molecule type" value="Genomic_DNA"/>
</dbReference>
<accession>A0A3M0BNP2</accession>
<dbReference type="GO" id="GO:0033786">
    <property type="term" value="F:heptose-1-phosphate adenylyltransferase activity"/>
    <property type="evidence" value="ECO:0007669"/>
    <property type="project" value="TreeGrafter"/>
</dbReference>
<dbReference type="Proteomes" id="UP000280842">
    <property type="component" value="Unassembled WGS sequence"/>
</dbReference>
<evidence type="ECO:0000259" key="3">
    <source>
        <dbReference type="Pfam" id="PF00294"/>
    </source>
</evidence>
<dbReference type="PANTHER" id="PTHR46969:SF1">
    <property type="entry name" value="BIFUNCTIONAL PROTEIN HLDE"/>
    <property type="match status" value="1"/>
</dbReference>
<comment type="caution">
    <text evidence="4">The sequence shown here is derived from an EMBL/GenBank/DDBJ whole genome shotgun (WGS) entry which is preliminary data.</text>
</comment>
<name>A0A3M0BNP2_9AQUI</name>
<dbReference type="OrthoDB" id="9802794at2"/>
<dbReference type="InterPro" id="IPR002173">
    <property type="entry name" value="Carboh/pur_kinase_PfkB_CS"/>
</dbReference>
<dbReference type="GO" id="GO:0033785">
    <property type="term" value="F:heptose 7-phosphate kinase activity"/>
    <property type="evidence" value="ECO:0007669"/>
    <property type="project" value="TreeGrafter"/>
</dbReference>
<dbReference type="CDD" id="cd01172">
    <property type="entry name" value="RfaE_like"/>
    <property type="match status" value="1"/>
</dbReference>
<gene>
    <name evidence="4" type="ORF">CLV39_0545</name>
</gene>
<dbReference type="RefSeq" id="WP_121922671.1">
    <property type="nucleotide sequence ID" value="NZ_REFO01000010.1"/>
</dbReference>
<keyword evidence="2 4" id="KW-0418">Kinase</keyword>
<evidence type="ECO:0000256" key="2">
    <source>
        <dbReference type="ARBA" id="ARBA00022777"/>
    </source>
</evidence>
<evidence type="ECO:0000313" key="4">
    <source>
        <dbReference type="EMBL" id="RMA97909.1"/>
    </source>
</evidence>
<evidence type="ECO:0000313" key="5">
    <source>
        <dbReference type="Proteomes" id="UP000280842"/>
    </source>
</evidence>
<sequence length="317" mass="34912">MITKERAKQIISNFKDKKILIIGDLILDKYLWGEVERISPEAPVPVVDVKKETVNLGGACNVAWNISTLGAKASIVGVVGKDENGKILKNMLVEKNIEPILIEDETRPTTEKTRIIAVSQQLIRIDKESKEKLSKNVKEDVIKKVKNIIEDFDAVIISDYGKGVVSRELIEISIKAKKPVFVDPKPSNFHLYEGITIMTPNKKEAYECIKESRETPIEEVGKKIKEKLRTENLLITLGSEGMMLFEGDKITHIPAKAKKVFDVTGAGDTVISVLTVSKVSGATWEEAASLSNYAGGWVVGEIGTVAIDSKTLLSLVP</sequence>